<organism evidence="1 2">
    <name type="scientific">Candidatus Daviesbacteria bacterium RIFCSPLOWO2_01_FULL_40_24</name>
    <dbReference type="NCBI Taxonomy" id="1797787"/>
    <lineage>
        <taxon>Bacteria</taxon>
        <taxon>Candidatus Daviesiibacteriota</taxon>
    </lineage>
</organism>
<dbReference type="Proteomes" id="UP000178017">
    <property type="component" value="Unassembled WGS sequence"/>
</dbReference>
<comment type="caution">
    <text evidence="1">The sequence shown here is derived from an EMBL/GenBank/DDBJ whole genome shotgun (WGS) entry which is preliminary data.</text>
</comment>
<protein>
    <submittedName>
        <fullName evidence="1">Uncharacterized protein</fullName>
    </submittedName>
</protein>
<reference evidence="1 2" key="1">
    <citation type="journal article" date="2016" name="Nat. Commun.">
        <title>Thousands of microbial genomes shed light on interconnected biogeochemical processes in an aquifer system.</title>
        <authorList>
            <person name="Anantharaman K."/>
            <person name="Brown C.T."/>
            <person name="Hug L.A."/>
            <person name="Sharon I."/>
            <person name="Castelle C.J."/>
            <person name="Probst A.J."/>
            <person name="Thomas B.C."/>
            <person name="Singh A."/>
            <person name="Wilkins M.J."/>
            <person name="Karaoz U."/>
            <person name="Brodie E.L."/>
            <person name="Williams K.H."/>
            <person name="Hubbard S.S."/>
            <person name="Banfield J.F."/>
        </authorList>
    </citation>
    <scope>NUCLEOTIDE SEQUENCE [LARGE SCALE GENOMIC DNA]</scope>
</reference>
<evidence type="ECO:0000313" key="2">
    <source>
        <dbReference type="Proteomes" id="UP000178017"/>
    </source>
</evidence>
<accession>A0A1F5MKD7</accession>
<evidence type="ECO:0000313" key="1">
    <source>
        <dbReference type="EMBL" id="OGE65808.1"/>
    </source>
</evidence>
<name>A0A1F5MKD7_9BACT</name>
<gene>
    <name evidence="1" type="ORF">A3B49_03350</name>
</gene>
<dbReference type="EMBL" id="MFDO01000005">
    <property type="protein sequence ID" value="OGE65808.1"/>
    <property type="molecule type" value="Genomic_DNA"/>
</dbReference>
<proteinExistence type="predicted"/>
<dbReference type="AlphaFoldDB" id="A0A1F5MKD7"/>
<sequence>MSSTQAHLPIEDIKDNLLFLKNGSVATLMETSAVNFGLLFETEQVSMIDSFAGLLNSLSFPIQIIIRSQRLDVSSYLQTLDKALSAQTNPLLKGLTSNYRLFVDSLIKENEVLDKRFYICVVAHSFELGVLKLTTVDRSQKAMTLLKPRVDHLARQFRRIGLKAKVVQTSDLVKLFYDIYNGDGYQNLPAKEAPKPTPIAVAPVQTAKLQRITHQNVAASAMGTPVLRVENNQPPVSNPVEAVQTSNPHFVVEELTE</sequence>